<evidence type="ECO:0000259" key="6">
    <source>
        <dbReference type="Pfam" id="PF00152"/>
    </source>
</evidence>
<dbReference type="PANTHER" id="PTHR42918">
    <property type="entry name" value="LYSYL-TRNA SYNTHETASE"/>
    <property type="match status" value="1"/>
</dbReference>
<reference evidence="7" key="1">
    <citation type="submission" date="2022-11" db="EMBL/GenBank/DDBJ databases">
        <title>Centuries of genome instability and evolution in soft-shell clam transmissible cancer (bioRxiv).</title>
        <authorList>
            <person name="Hart S.F.M."/>
            <person name="Yonemitsu M.A."/>
            <person name="Giersch R.M."/>
            <person name="Beal B.F."/>
            <person name="Arriagada G."/>
            <person name="Davis B.W."/>
            <person name="Ostrander E.A."/>
            <person name="Goff S.P."/>
            <person name="Metzger M.J."/>
        </authorList>
    </citation>
    <scope>NUCLEOTIDE SEQUENCE</scope>
    <source>
        <strain evidence="7">MELC-2E11</strain>
        <tissue evidence="7">Siphon/mantle</tissue>
    </source>
</reference>
<dbReference type="SUPFAM" id="SSF50249">
    <property type="entry name" value="Nucleic acid-binding proteins"/>
    <property type="match status" value="1"/>
</dbReference>
<feature type="coiled-coil region" evidence="5">
    <location>
        <begin position="64"/>
        <end position="91"/>
    </location>
</feature>
<sequence length="372" mass="42912">MSFDFTVTLFNPTSVLGYRNPPFNIGLDILGRVDFAHTSFSDPWKCFLDSVNLAYNCYVGPRIKQSELKRRQKEEKKLKEKADKLAALKALETQGEGKKKEAKQSDEDIDPNVGEEYFKLRSRAVAKLKSDNDNPYPHKFQVGISIVEFMEKYRSCADGTILEDTTVSVSGRIHSRRESGHKLIFYDLRAEAVKIQIMANANNDRESEERRHCRRKTKKGELSIVPKRVVLLSPCLHQLPSLHFGVKDKETRFRQRYLDLIINEATRNKFIVRAKIINYLRRFMDQLGFLEMLVVGGLDRVYEIGRQFRNEGMVKELTGGHMVKYHPEGPDGPEWEIDFTPPFKRVNMIGELEKKLGVKFPDPQKLQSDGVL</sequence>
<gene>
    <name evidence="7" type="ORF">MAR_026484</name>
</gene>
<dbReference type="InterPro" id="IPR044136">
    <property type="entry name" value="Lys-tRNA-ligase_II_N"/>
</dbReference>
<dbReference type="SUPFAM" id="SSF55681">
    <property type="entry name" value="Class II aaRS and biotin synthetases"/>
    <property type="match status" value="1"/>
</dbReference>
<dbReference type="CDD" id="cd04322">
    <property type="entry name" value="LysRS_N"/>
    <property type="match status" value="1"/>
</dbReference>
<proteinExistence type="predicted"/>
<protein>
    <submittedName>
        <fullName evidence="7">SYK-like protein</fullName>
    </submittedName>
</protein>
<keyword evidence="8" id="KW-1185">Reference proteome</keyword>
<keyword evidence="5" id="KW-0175">Coiled coil</keyword>
<dbReference type="InterPro" id="IPR045864">
    <property type="entry name" value="aa-tRNA-synth_II/BPL/LPL"/>
</dbReference>
<dbReference type="Gene3D" id="2.40.50.140">
    <property type="entry name" value="Nucleic acid-binding proteins"/>
    <property type="match status" value="1"/>
</dbReference>
<dbReference type="EMBL" id="CP111019">
    <property type="protein sequence ID" value="WAR12304.1"/>
    <property type="molecule type" value="Genomic_DNA"/>
</dbReference>
<name>A0ABY7EV76_MYAAR</name>
<evidence type="ECO:0000256" key="3">
    <source>
        <dbReference type="ARBA" id="ARBA00022840"/>
    </source>
</evidence>
<keyword evidence="2" id="KW-0547">Nucleotide-binding</keyword>
<evidence type="ECO:0000256" key="2">
    <source>
        <dbReference type="ARBA" id="ARBA00022741"/>
    </source>
</evidence>
<evidence type="ECO:0000313" key="8">
    <source>
        <dbReference type="Proteomes" id="UP001164746"/>
    </source>
</evidence>
<dbReference type="InterPro" id="IPR012340">
    <property type="entry name" value="NA-bd_OB-fold"/>
</dbReference>
<keyword evidence="1" id="KW-0436">Ligase</keyword>
<dbReference type="InterPro" id="IPR004364">
    <property type="entry name" value="Aa-tRNA-synt_II"/>
</dbReference>
<dbReference type="Proteomes" id="UP001164746">
    <property type="component" value="Chromosome 8"/>
</dbReference>
<evidence type="ECO:0000256" key="1">
    <source>
        <dbReference type="ARBA" id="ARBA00022598"/>
    </source>
</evidence>
<keyword evidence="3" id="KW-0067">ATP-binding</keyword>
<organism evidence="7 8">
    <name type="scientific">Mya arenaria</name>
    <name type="common">Soft-shell clam</name>
    <dbReference type="NCBI Taxonomy" id="6604"/>
    <lineage>
        <taxon>Eukaryota</taxon>
        <taxon>Metazoa</taxon>
        <taxon>Spiralia</taxon>
        <taxon>Lophotrochozoa</taxon>
        <taxon>Mollusca</taxon>
        <taxon>Bivalvia</taxon>
        <taxon>Autobranchia</taxon>
        <taxon>Heteroconchia</taxon>
        <taxon>Euheterodonta</taxon>
        <taxon>Imparidentia</taxon>
        <taxon>Neoheterodontei</taxon>
        <taxon>Myida</taxon>
        <taxon>Myoidea</taxon>
        <taxon>Myidae</taxon>
        <taxon>Mya</taxon>
    </lineage>
</organism>
<evidence type="ECO:0000313" key="7">
    <source>
        <dbReference type="EMBL" id="WAR12304.1"/>
    </source>
</evidence>
<dbReference type="Gene3D" id="3.30.930.10">
    <property type="entry name" value="Bira Bifunctional Protein, Domain 2"/>
    <property type="match status" value="2"/>
</dbReference>
<accession>A0ABY7EV76</accession>
<feature type="domain" description="Aminoacyl-tRNA synthetase class II (D/K/N)" evidence="6">
    <location>
        <begin position="248"/>
        <end position="291"/>
    </location>
</feature>
<evidence type="ECO:0000256" key="4">
    <source>
        <dbReference type="ARBA" id="ARBA00023146"/>
    </source>
</evidence>
<dbReference type="PANTHER" id="PTHR42918:SF9">
    <property type="entry name" value="LYSINE--TRNA LIGASE"/>
    <property type="match status" value="1"/>
</dbReference>
<keyword evidence="4" id="KW-0030">Aminoacyl-tRNA synthetase</keyword>
<evidence type="ECO:0000256" key="5">
    <source>
        <dbReference type="SAM" id="Coils"/>
    </source>
</evidence>
<dbReference type="Pfam" id="PF00152">
    <property type="entry name" value="tRNA-synt_2"/>
    <property type="match status" value="1"/>
</dbReference>